<keyword evidence="2" id="KW-1185">Reference proteome</keyword>
<evidence type="ECO:0000313" key="2">
    <source>
        <dbReference type="Proteomes" id="UP001303115"/>
    </source>
</evidence>
<accession>A0AAN6P9P7</accession>
<dbReference type="AlphaFoldDB" id="A0AAN6P9P7"/>
<comment type="caution">
    <text evidence="1">The sequence shown here is derived from an EMBL/GenBank/DDBJ whole genome shotgun (WGS) entry which is preliminary data.</text>
</comment>
<proteinExistence type="predicted"/>
<name>A0AAN6P9P7_9PEZI</name>
<dbReference type="Proteomes" id="UP001303115">
    <property type="component" value="Unassembled WGS sequence"/>
</dbReference>
<dbReference type="EMBL" id="MU854484">
    <property type="protein sequence ID" value="KAK4034329.1"/>
    <property type="molecule type" value="Genomic_DNA"/>
</dbReference>
<dbReference type="InterPro" id="IPR025649">
    <property type="entry name" value="DUF4360"/>
</dbReference>
<evidence type="ECO:0000313" key="1">
    <source>
        <dbReference type="EMBL" id="KAK4034329.1"/>
    </source>
</evidence>
<organism evidence="1 2">
    <name type="scientific">Parachaetomium inaequale</name>
    <dbReference type="NCBI Taxonomy" id="2588326"/>
    <lineage>
        <taxon>Eukaryota</taxon>
        <taxon>Fungi</taxon>
        <taxon>Dikarya</taxon>
        <taxon>Ascomycota</taxon>
        <taxon>Pezizomycotina</taxon>
        <taxon>Sordariomycetes</taxon>
        <taxon>Sordariomycetidae</taxon>
        <taxon>Sordariales</taxon>
        <taxon>Chaetomiaceae</taxon>
        <taxon>Parachaetomium</taxon>
    </lineage>
</organism>
<sequence>MKPTLFSLPALALASPSALKQRQAAAVVTSMTATGDGCPPGSFSTLVTDNSAKASFDVFGLEAGQNVPVINKSVACDVSVTVSFPGSCKQAVMRTRTDAYVLMALDAGASARVSTQFSLSGGASGGSPPDLEYASQAGQNTEVEIGRGWEVAITATGSTATFVAHLELFLNAPNAEFISRNWLDGYGLQLTQEGLC</sequence>
<reference evidence="2" key="1">
    <citation type="journal article" date="2023" name="Mol. Phylogenet. Evol.">
        <title>Genome-scale phylogeny and comparative genomics of the fungal order Sordariales.</title>
        <authorList>
            <person name="Hensen N."/>
            <person name="Bonometti L."/>
            <person name="Westerberg I."/>
            <person name="Brannstrom I.O."/>
            <person name="Guillou S."/>
            <person name="Cros-Aarteil S."/>
            <person name="Calhoun S."/>
            <person name="Haridas S."/>
            <person name="Kuo A."/>
            <person name="Mondo S."/>
            <person name="Pangilinan J."/>
            <person name="Riley R."/>
            <person name="LaButti K."/>
            <person name="Andreopoulos B."/>
            <person name="Lipzen A."/>
            <person name="Chen C."/>
            <person name="Yan M."/>
            <person name="Daum C."/>
            <person name="Ng V."/>
            <person name="Clum A."/>
            <person name="Steindorff A."/>
            <person name="Ohm R.A."/>
            <person name="Martin F."/>
            <person name="Silar P."/>
            <person name="Natvig D.O."/>
            <person name="Lalanne C."/>
            <person name="Gautier V."/>
            <person name="Ament-Velasquez S.L."/>
            <person name="Kruys A."/>
            <person name="Hutchinson M.I."/>
            <person name="Powell A.J."/>
            <person name="Barry K."/>
            <person name="Miller A.N."/>
            <person name="Grigoriev I.V."/>
            <person name="Debuchy R."/>
            <person name="Gladieux P."/>
            <person name="Hiltunen Thoren M."/>
            <person name="Johannesson H."/>
        </authorList>
    </citation>
    <scope>NUCLEOTIDE SEQUENCE [LARGE SCALE GENOMIC DNA]</scope>
    <source>
        <strain evidence="2">CBS 284.82</strain>
    </source>
</reference>
<protein>
    <submittedName>
        <fullName evidence="1">Uncharacterized protein</fullName>
    </submittedName>
</protein>
<dbReference type="Pfam" id="PF14273">
    <property type="entry name" value="DUF4360"/>
    <property type="match status" value="1"/>
</dbReference>
<gene>
    <name evidence="1" type="ORF">C8A01DRAFT_18851</name>
</gene>